<evidence type="ECO:0000313" key="3">
    <source>
        <dbReference type="Proteomes" id="UP000187406"/>
    </source>
</evidence>
<evidence type="ECO:0000256" key="1">
    <source>
        <dbReference type="SAM" id="MobiDB-lite"/>
    </source>
</evidence>
<gene>
    <name evidence="2" type="ORF">CFOL_v3_05855</name>
</gene>
<reference evidence="3" key="1">
    <citation type="submission" date="2016-04" db="EMBL/GenBank/DDBJ databases">
        <title>Cephalotus genome sequencing.</title>
        <authorList>
            <person name="Fukushima K."/>
            <person name="Hasebe M."/>
            <person name="Fang X."/>
        </authorList>
    </citation>
    <scope>NUCLEOTIDE SEQUENCE [LARGE SCALE GENOMIC DNA]</scope>
    <source>
        <strain evidence="3">cv. St1</strain>
    </source>
</reference>
<dbReference type="InParanoid" id="A0A1Q3B2T2"/>
<dbReference type="PANTHER" id="PTHR36364">
    <property type="entry name" value="OS03G0203000 PROTEIN"/>
    <property type="match status" value="1"/>
</dbReference>
<dbReference type="OrthoDB" id="1920561at2759"/>
<evidence type="ECO:0008006" key="4">
    <source>
        <dbReference type="Google" id="ProtNLM"/>
    </source>
</evidence>
<feature type="region of interest" description="Disordered" evidence="1">
    <location>
        <begin position="186"/>
        <end position="316"/>
    </location>
</feature>
<organism evidence="2 3">
    <name type="scientific">Cephalotus follicularis</name>
    <name type="common">Albany pitcher plant</name>
    <dbReference type="NCBI Taxonomy" id="3775"/>
    <lineage>
        <taxon>Eukaryota</taxon>
        <taxon>Viridiplantae</taxon>
        <taxon>Streptophyta</taxon>
        <taxon>Embryophyta</taxon>
        <taxon>Tracheophyta</taxon>
        <taxon>Spermatophyta</taxon>
        <taxon>Magnoliopsida</taxon>
        <taxon>eudicotyledons</taxon>
        <taxon>Gunneridae</taxon>
        <taxon>Pentapetalae</taxon>
        <taxon>rosids</taxon>
        <taxon>fabids</taxon>
        <taxon>Oxalidales</taxon>
        <taxon>Cephalotaceae</taxon>
        <taxon>Cephalotus</taxon>
    </lineage>
</organism>
<feature type="compositionally biased region" description="Basic and acidic residues" evidence="1">
    <location>
        <begin position="74"/>
        <end position="101"/>
    </location>
</feature>
<dbReference type="FunCoup" id="A0A1Q3B2T2">
    <property type="interactions" value="1328"/>
</dbReference>
<feature type="compositionally biased region" description="Basic and acidic residues" evidence="1">
    <location>
        <begin position="126"/>
        <end position="143"/>
    </location>
</feature>
<feature type="region of interest" description="Disordered" evidence="1">
    <location>
        <begin position="1"/>
        <end position="150"/>
    </location>
</feature>
<dbReference type="EMBL" id="BDDD01000252">
    <property type="protein sequence ID" value="GAV62331.1"/>
    <property type="molecule type" value="Genomic_DNA"/>
</dbReference>
<accession>A0A1Q3B2T2</accession>
<name>A0A1Q3B2T2_CEPFO</name>
<comment type="caution">
    <text evidence="2">The sequence shown here is derived from an EMBL/GenBank/DDBJ whole genome shotgun (WGS) entry which is preliminary data.</text>
</comment>
<dbReference type="Proteomes" id="UP000187406">
    <property type="component" value="Unassembled WGS sequence"/>
</dbReference>
<dbReference type="STRING" id="3775.A0A1Q3B2T2"/>
<dbReference type="PANTHER" id="PTHR36364:SF1">
    <property type="entry name" value="OS03G0203000 PROTEIN"/>
    <property type="match status" value="1"/>
</dbReference>
<feature type="compositionally biased region" description="Basic and acidic residues" evidence="1">
    <location>
        <begin position="234"/>
        <end position="250"/>
    </location>
</feature>
<feature type="compositionally biased region" description="Basic and acidic residues" evidence="1">
    <location>
        <begin position="1"/>
        <end position="11"/>
    </location>
</feature>
<sequence>MSRREGRDSDSKRHRSSFNREPSPKRSRKDGKPATERVPTTTNWDVEDRTDRDQKHRRRLQDALPLEAPSAPDSKVDSVPEEKPIGHEGNKHFSDPTEVPRSRSYFQQHDERGNAGQIGRSSGRRAAMDRGWWRDSKDQHNERAANSTAIDDVHRTDDKFLAKREENIVWRHDKYEMVADPQPLARKRHAFREKKIPVDSDNTEKAVMEPEMLSHPDHRAIGSEKRENRGRHSHQLDRPERPSAGDRVPNRAEAQMGGFSSRDRYVGGARGGNYRGRDTFSGRQGHRSSGNHEERWAHDLFDEASNSPPRKTEEEQIAKVEALLAL</sequence>
<feature type="compositionally biased region" description="Basic and acidic residues" evidence="1">
    <location>
        <begin position="193"/>
        <end position="227"/>
    </location>
</feature>
<proteinExistence type="predicted"/>
<dbReference type="AlphaFoldDB" id="A0A1Q3B2T2"/>
<keyword evidence="3" id="KW-1185">Reference proteome</keyword>
<protein>
    <recommendedName>
        <fullName evidence="4">Btz domain-containing protein</fullName>
    </recommendedName>
</protein>
<evidence type="ECO:0000313" key="2">
    <source>
        <dbReference type="EMBL" id="GAV62331.1"/>
    </source>
</evidence>
<feature type="compositionally biased region" description="Basic and acidic residues" evidence="1">
    <location>
        <begin position="290"/>
        <end position="301"/>
    </location>
</feature>